<name>X1S157_9ZZZZ</name>
<accession>X1S157</accession>
<proteinExistence type="predicted"/>
<protein>
    <submittedName>
        <fullName evidence="2">Uncharacterized protein</fullName>
    </submittedName>
</protein>
<sequence>MIKRRIGILFGLIGIILGLVAIFNFIVDTEVAIGFVTISFGILAIIWTTMALQSLSKGSSLRRHTFNFLLCLIFILLFH</sequence>
<keyword evidence="1" id="KW-0812">Transmembrane</keyword>
<keyword evidence="1" id="KW-0472">Membrane</keyword>
<reference evidence="2" key="1">
    <citation type="journal article" date="2014" name="Front. Microbiol.">
        <title>High frequency of phylogenetically diverse reductive dehalogenase-homologous genes in deep subseafloor sedimentary metagenomes.</title>
        <authorList>
            <person name="Kawai M."/>
            <person name="Futagami T."/>
            <person name="Toyoda A."/>
            <person name="Takaki Y."/>
            <person name="Nishi S."/>
            <person name="Hori S."/>
            <person name="Arai W."/>
            <person name="Tsubouchi T."/>
            <person name="Morono Y."/>
            <person name="Uchiyama I."/>
            <person name="Ito T."/>
            <person name="Fujiyama A."/>
            <person name="Inagaki F."/>
            <person name="Takami H."/>
        </authorList>
    </citation>
    <scope>NUCLEOTIDE SEQUENCE</scope>
    <source>
        <strain evidence="2">Expedition CK06-06</strain>
    </source>
</reference>
<feature type="transmembrane region" description="Helical" evidence="1">
    <location>
        <begin position="7"/>
        <end position="26"/>
    </location>
</feature>
<dbReference type="EMBL" id="BARW01007334">
    <property type="protein sequence ID" value="GAI86767.1"/>
    <property type="molecule type" value="Genomic_DNA"/>
</dbReference>
<feature type="transmembrane region" description="Helical" evidence="1">
    <location>
        <begin position="32"/>
        <end position="52"/>
    </location>
</feature>
<comment type="caution">
    <text evidence="2">The sequence shown here is derived from an EMBL/GenBank/DDBJ whole genome shotgun (WGS) entry which is preliminary data.</text>
</comment>
<dbReference type="AlphaFoldDB" id="X1S157"/>
<evidence type="ECO:0000313" key="2">
    <source>
        <dbReference type="EMBL" id="GAI86767.1"/>
    </source>
</evidence>
<keyword evidence="1" id="KW-1133">Transmembrane helix</keyword>
<organism evidence="2">
    <name type="scientific">marine sediment metagenome</name>
    <dbReference type="NCBI Taxonomy" id="412755"/>
    <lineage>
        <taxon>unclassified sequences</taxon>
        <taxon>metagenomes</taxon>
        <taxon>ecological metagenomes</taxon>
    </lineage>
</organism>
<feature type="transmembrane region" description="Helical" evidence="1">
    <location>
        <begin position="61"/>
        <end position="78"/>
    </location>
</feature>
<gene>
    <name evidence="2" type="ORF">S12H4_15296</name>
</gene>
<evidence type="ECO:0000256" key="1">
    <source>
        <dbReference type="SAM" id="Phobius"/>
    </source>
</evidence>